<dbReference type="EMBL" id="CP001145">
    <property type="protein sequence ID" value="ACI17841.1"/>
    <property type="molecule type" value="Genomic_DNA"/>
</dbReference>
<dbReference type="GO" id="GO:0019288">
    <property type="term" value="P:isopentenyl diphosphate biosynthetic process, methylerythritol 4-phosphate pathway"/>
    <property type="evidence" value="ECO:0007669"/>
    <property type="project" value="InterPro"/>
</dbReference>
<sequence length="282" mass="30840">MKVCKKELHLAFPQGPCFGVKRSIELCRKILEKHGTVFAVHPLVHNEIVMADLAKHGLILEEDVEKIPSNSWVVLSAHGTPKDVLERLKEKNCKVVDAVCPLVLFVHKKALEAVKNFGKVNIVGDSQHQEIRALTSELPEGSYVLCGPEGKLADKRFPVVFQSTTDPIILHELDAEGYRIMDTICTATKGRQQANAQLIENCDALIILGSSTSANSRHLAAKASASGKPVLLTLDLDEAASFALNYDIVGIIAGASTPLDLVYQAYDRIITAYEKVCNNWSS</sequence>
<reference evidence="7" key="1">
    <citation type="submission" date="2008-08" db="EMBL/GenBank/DDBJ databases">
        <title>The complete genome sequence of Coprothermobacter proteolyticus strain ATCC 5245 / DSM 5265 / BT.</title>
        <authorList>
            <person name="Dodson R.J."/>
            <person name="Durkin A.S."/>
            <person name="Wu M."/>
            <person name="Eisen J."/>
            <person name="Sutton G."/>
        </authorList>
    </citation>
    <scope>NUCLEOTIDE SEQUENCE [LARGE SCALE GENOMIC DNA]</scope>
    <source>
        <strain evidence="7">ATCC 35245 / DSM 5265 / OCM 4 / BT</strain>
    </source>
</reference>
<keyword evidence="3" id="KW-0479">Metal-binding</keyword>
<dbReference type="KEGG" id="cpo:COPRO5265_0797"/>
<dbReference type="GO" id="GO:0051745">
    <property type="term" value="F:4-hydroxy-3-methylbut-2-enyl diphosphate reductase activity"/>
    <property type="evidence" value="ECO:0007669"/>
    <property type="project" value="InterPro"/>
</dbReference>
<evidence type="ECO:0000256" key="4">
    <source>
        <dbReference type="ARBA" id="ARBA00023004"/>
    </source>
</evidence>
<dbReference type="GO" id="GO:0050992">
    <property type="term" value="P:dimethylallyl diphosphate biosynthetic process"/>
    <property type="evidence" value="ECO:0007669"/>
    <property type="project" value="InterPro"/>
</dbReference>
<keyword evidence="4" id="KW-0408">Iron</keyword>
<accession>B5Y8P7</accession>
<dbReference type="HOGENOM" id="CLU_027486_1_0_9"/>
<dbReference type="RefSeq" id="WP_012544492.1">
    <property type="nucleotide sequence ID" value="NC_011295.1"/>
</dbReference>
<keyword evidence="7" id="KW-1185">Reference proteome</keyword>
<dbReference type="AlphaFoldDB" id="B5Y8P7"/>
<evidence type="ECO:0000256" key="1">
    <source>
        <dbReference type="ARBA" id="ARBA00001966"/>
    </source>
</evidence>
<evidence type="ECO:0000256" key="2">
    <source>
        <dbReference type="ARBA" id="ARBA00022485"/>
    </source>
</evidence>
<dbReference type="GO" id="GO:0046872">
    <property type="term" value="F:metal ion binding"/>
    <property type="evidence" value="ECO:0007669"/>
    <property type="project" value="UniProtKB-KW"/>
</dbReference>
<evidence type="ECO:0000256" key="5">
    <source>
        <dbReference type="ARBA" id="ARBA00023014"/>
    </source>
</evidence>
<dbReference type="PANTHER" id="PTHR30426">
    <property type="entry name" value="4-HYDROXY-3-METHYLBUT-2-ENYL DIPHOSPHATE REDUCTASE"/>
    <property type="match status" value="1"/>
</dbReference>
<evidence type="ECO:0000256" key="3">
    <source>
        <dbReference type="ARBA" id="ARBA00022723"/>
    </source>
</evidence>
<gene>
    <name evidence="6" type="ordered locus">COPRO5265_0797</name>
</gene>
<protein>
    <submittedName>
        <fullName evidence="6">LytB protein</fullName>
    </submittedName>
</protein>
<dbReference type="Gene3D" id="3.40.50.11270">
    <property type="match status" value="1"/>
</dbReference>
<dbReference type="Pfam" id="PF02401">
    <property type="entry name" value="LYTB"/>
    <property type="match status" value="1"/>
</dbReference>
<dbReference type="PANTHER" id="PTHR30426:SF0">
    <property type="entry name" value="4-HYDROXY-3-METHYLBUT-2-ENYL DIPHOSPHATE REDUCTASE"/>
    <property type="match status" value="1"/>
</dbReference>
<comment type="cofactor">
    <cofactor evidence="1">
        <name>[4Fe-4S] cluster</name>
        <dbReference type="ChEBI" id="CHEBI:49883"/>
    </cofactor>
</comment>
<keyword evidence="2" id="KW-0004">4Fe-4S</keyword>
<dbReference type="OrthoDB" id="9804077at2"/>
<dbReference type="Proteomes" id="UP000001732">
    <property type="component" value="Chromosome"/>
</dbReference>
<organism evidence="6 7">
    <name type="scientific">Coprothermobacter proteolyticus (strain ATCC 35245 / DSM 5265 / OCM 4 / BT)</name>
    <dbReference type="NCBI Taxonomy" id="309798"/>
    <lineage>
        <taxon>Bacteria</taxon>
        <taxon>Pseudomonadati</taxon>
        <taxon>Coprothermobacterota</taxon>
        <taxon>Coprothermobacteria</taxon>
        <taxon>Coprothermobacterales</taxon>
        <taxon>Coprothermobacteraceae</taxon>
        <taxon>Coprothermobacter</taxon>
    </lineage>
</organism>
<dbReference type="eggNOG" id="COG0761">
    <property type="taxonomic scope" value="Bacteria"/>
</dbReference>
<proteinExistence type="predicted"/>
<reference evidence="6 7" key="2">
    <citation type="journal article" date="2014" name="Genome Announc.">
        <title>Complete Genome Sequence of Coprothermobacter proteolyticus DSM 5265.</title>
        <authorList>
            <person name="Alexiev A."/>
            <person name="Coil D.A."/>
            <person name="Badger J.H."/>
            <person name="Enticknap J."/>
            <person name="Ward N."/>
            <person name="Robb F.T."/>
            <person name="Eisen J.A."/>
        </authorList>
    </citation>
    <scope>NUCLEOTIDE SEQUENCE [LARGE SCALE GENOMIC DNA]</scope>
    <source>
        <strain evidence="7">ATCC 35245 / DSM 5265 / OCM 4 / BT</strain>
    </source>
</reference>
<keyword evidence="5" id="KW-0411">Iron-sulfur</keyword>
<dbReference type="STRING" id="309798.COPRO5265_0797"/>
<evidence type="ECO:0000313" key="7">
    <source>
        <dbReference type="Proteomes" id="UP000001732"/>
    </source>
</evidence>
<dbReference type="GO" id="GO:0051539">
    <property type="term" value="F:4 iron, 4 sulfur cluster binding"/>
    <property type="evidence" value="ECO:0007669"/>
    <property type="project" value="UniProtKB-KW"/>
</dbReference>
<dbReference type="InterPro" id="IPR003451">
    <property type="entry name" value="LytB/IspH"/>
</dbReference>
<name>B5Y8P7_COPPD</name>
<evidence type="ECO:0000313" key="6">
    <source>
        <dbReference type="EMBL" id="ACI17841.1"/>
    </source>
</evidence>
<dbReference type="Gene3D" id="3.40.1010.20">
    <property type="entry name" value="4-hydroxy-3-methylbut-2-enyl diphosphate reductase, catalytic domain"/>
    <property type="match status" value="2"/>
</dbReference>